<accession>W8EWF3</accession>
<organism evidence="2 3">
    <name type="scientific">Hymenobacter swuensis DY53</name>
    <dbReference type="NCBI Taxonomy" id="1227739"/>
    <lineage>
        <taxon>Bacteria</taxon>
        <taxon>Pseudomonadati</taxon>
        <taxon>Bacteroidota</taxon>
        <taxon>Cytophagia</taxon>
        <taxon>Cytophagales</taxon>
        <taxon>Hymenobacteraceae</taxon>
        <taxon>Hymenobacter</taxon>
    </lineage>
</organism>
<keyword evidence="1" id="KW-1133">Transmembrane helix</keyword>
<keyword evidence="3" id="KW-1185">Reference proteome</keyword>
<sequence length="40" mass="4721">MQCQHSFIRHAMHNTLITKYNIFHFYYLSPVSFGTGIFLG</sequence>
<evidence type="ECO:0000313" key="2">
    <source>
        <dbReference type="EMBL" id="AHJ96898.1"/>
    </source>
</evidence>
<feature type="transmembrane region" description="Helical" evidence="1">
    <location>
        <begin position="20"/>
        <end position="39"/>
    </location>
</feature>
<reference evidence="2 3" key="1">
    <citation type="submission" date="2014-01" db="EMBL/GenBank/DDBJ databases">
        <title>Complete genome sequence of ionizing-radiation resistance bacterium Hymenobacter swuensis DY53.</title>
        <authorList>
            <person name="Jung J.-H."/>
            <person name="Jeong S.-W."/>
            <person name="Joe M.-H."/>
            <person name="Cho y.-j."/>
            <person name="Kim M.-K."/>
            <person name="Lim S.-Y."/>
        </authorList>
    </citation>
    <scope>NUCLEOTIDE SEQUENCE [LARGE SCALE GENOMIC DNA]</scope>
    <source>
        <strain evidence="2 3">DY53</strain>
    </source>
</reference>
<proteinExistence type="predicted"/>
<dbReference type="PATRIC" id="fig|1227739.3.peg.1541"/>
<name>W8EWF3_9BACT</name>
<gene>
    <name evidence="2" type="ORF">Hsw_1303</name>
</gene>
<evidence type="ECO:0000256" key="1">
    <source>
        <dbReference type="SAM" id="Phobius"/>
    </source>
</evidence>
<dbReference type="EMBL" id="CP007145">
    <property type="protein sequence ID" value="AHJ96898.1"/>
    <property type="molecule type" value="Genomic_DNA"/>
</dbReference>
<dbReference type="Proteomes" id="UP000019423">
    <property type="component" value="Chromosome"/>
</dbReference>
<keyword evidence="1" id="KW-0472">Membrane</keyword>
<dbReference type="AlphaFoldDB" id="W8EWF3"/>
<evidence type="ECO:0000313" key="3">
    <source>
        <dbReference type="Proteomes" id="UP000019423"/>
    </source>
</evidence>
<keyword evidence="1" id="KW-0812">Transmembrane</keyword>
<protein>
    <submittedName>
        <fullName evidence="2">Uncharacterized protein</fullName>
    </submittedName>
</protein>
<dbReference type="KEGG" id="hsw:Hsw_1303"/>
<dbReference type="HOGENOM" id="CLU_3290849_0_0_10"/>